<keyword evidence="1 4" id="KW-0489">Methyltransferase</keyword>
<dbReference type="SUPFAM" id="SSF53335">
    <property type="entry name" value="S-adenosyl-L-methionine-dependent methyltransferases"/>
    <property type="match status" value="1"/>
</dbReference>
<dbReference type="GO" id="GO:0043565">
    <property type="term" value="F:sequence-specific DNA binding"/>
    <property type="evidence" value="ECO:0007669"/>
    <property type="project" value="TreeGrafter"/>
</dbReference>
<name>A0A316EBI7_9BACT</name>
<dbReference type="InterPro" id="IPR012327">
    <property type="entry name" value="MeTrfase_D12"/>
</dbReference>
<evidence type="ECO:0000313" key="4">
    <source>
        <dbReference type="EMBL" id="PWK27044.1"/>
    </source>
</evidence>
<accession>A0A316EBI7</accession>
<dbReference type="GO" id="GO:0009307">
    <property type="term" value="P:DNA restriction-modification system"/>
    <property type="evidence" value="ECO:0007669"/>
    <property type="project" value="InterPro"/>
</dbReference>
<keyword evidence="3" id="KW-0949">S-adenosyl-L-methionine</keyword>
<dbReference type="Pfam" id="PF02086">
    <property type="entry name" value="MethyltransfD12"/>
    <property type="match status" value="1"/>
</dbReference>
<dbReference type="AlphaFoldDB" id="A0A316EBI7"/>
<keyword evidence="2" id="KW-0808">Transferase</keyword>
<dbReference type="GO" id="GO:1904047">
    <property type="term" value="F:S-adenosyl-L-methionine binding"/>
    <property type="evidence" value="ECO:0007669"/>
    <property type="project" value="TreeGrafter"/>
</dbReference>
<sequence>MKLGKIISNPIKVVPKVEEPQSVQLLTPINYYGGKTNLAPKILQLIPPHEVYTECFFGGGAVFFAKEPVKIEAINDTNDEVINFYRTCKKEFKALSAELDKTLFSEKEHQRASMIYNNPKKYTNVERAWALLVLSQQSFLNIIDNSWKFQRQRNTAMGFQNKKEMIDQRYLKRLERTQIFNRDANRVLENMDTPDTFHFIDPPYFQANMGHYDGYTEKDFEQLLKTCQNLVGKFMLTTFPSPILEKYRKRNKWYQFQIKMPSSAKTGNHLTGNEGMKIEVITMNYKPTRDMVSLFEEKLKPRMAA</sequence>
<gene>
    <name evidence="4" type="ORF">LV89_01856</name>
</gene>
<comment type="caution">
    <text evidence="4">The sequence shown here is derived from an EMBL/GenBank/DDBJ whole genome shotgun (WGS) entry which is preliminary data.</text>
</comment>
<dbReference type="Gene3D" id="3.40.50.150">
    <property type="entry name" value="Vaccinia Virus protein VP39"/>
    <property type="match status" value="2"/>
</dbReference>
<keyword evidence="5" id="KW-1185">Reference proteome</keyword>
<evidence type="ECO:0000313" key="5">
    <source>
        <dbReference type="Proteomes" id="UP000245489"/>
    </source>
</evidence>
<dbReference type="PANTHER" id="PTHR30481">
    <property type="entry name" value="DNA ADENINE METHYLASE"/>
    <property type="match status" value="1"/>
</dbReference>
<proteinExistence type="predicted"/>
<organism evidence="4 5">
    <name type="scientific">Arcicella aurantiaca</name>
    <dbReference type="NCBI Taxonomy" id="591202"/>
    <lineage>
        <taxon>Bacteria</taxon>
        <taxon>Pseudomonadati</taxon>
        <taxon>Bacteroidota</taxon>
        <taxon>Cytophagia</taxon>
        <taxon>Cytophagales</taxon>
        <taxon>Flectobacillaceae</taxon>
        <taxon>Arcicella</taxon>
    </lineage>
</organism>
<evidence type="ECO:0000256" key="3">
    <source>
        <dbReference type="ARBA" id="ARBA00022691"/>
    </source>
</evidence>
<dbReference type="EMBL" id="QGGO01000008">
    <property type="protein sequence ID" value="PWK27044.1"/>
    <property type="molecule type" value="Genomic_DNA"/>
</dbReference>
<reference evidence="4 5" key="1">
    <citation type="submission" date="2018-05" db="EMBL/GenBank/DDBJ databases">
        <title>Genomic Encyclopedia of Archaeal and Bacterial Type Strains, Phase II (KMG-II): from individual species to whole genera.</title>
        <authorList>
            <person name="Goeker M."/>
        </authorList>
    </citation>
    <scope>NUCLEOTIDE SEQUENCE [LARGE SCALE GENOMIC DNA]</scope>
    <source>
        <strain evidence="4 5">DSM 22214</strain>
    </source>
</reference>
<dbReference type="GO" id="GO:0032259">
    <property type="term" value="P:methylation"/>
    <property type="evidence" value="ECO:0007669"/>
    <property type="project" value="UniProtKB-KW"/>
</dbReference>
<dbReference type="InterPro" id="IPR029063">
    <property type="entry name" value="SAM-dependent_MTases_sf"/>
</dbReference>
<evidence type="ECO:0000256" key="2">
    <source>
        <dbReference type="ARBA" id="ARBA00022679"/>
    </source>
</evidence>
<dbReference type="Proteomes" id="UP000245489">
    <property type="component" value="Unassembled WGS sequence"/>
</dbReference>
<protein>
    <submittedName>
        <fullName evidence="4">DNA adenine methylase</fullName>
    </submittedName>
</protein>
<dbReference type="GO" id="GO:0006298">
    <property type="term" value="P:mismatch repair"/>
    <property type="evidence" value="ECO:0007669"/>
    <property type="project" value="TreeGrafter"/>
</dbReference>
<dbReference type="RefSeq" id="WP_109742616.1">
    <property type="nucleotide sequence ID" value="NZ_QGGO01000008.1"/>
</dbReference>
<dbReference type="OrthoDB" id="32195at2"/>
<dbReference type="GO" id="GO:0009007">
    <property type="term" value="F:site-specific DNA-methyltransferase (adenine-specific) activity"/>
    <property type="evidence" value="ECO:0007669"/>
    <property type="project" value="UniProtKB-EC"/>
</dbReference>
<evidence type="ECO:0000256" key="1">
    <source>
        <dbReference type="ARBA" id="ARBA00022603"/>
    </source>
</evidence>
<dbReference type="PRINTS" id="PR00505">
    <property type="entry name" value="D12N6MTFRASE"/>
</dbReference>